<dbReference type="Proteomes" id="UP001444661">
    <property type="component" value="Unassembled WGS sequence"/>
</dbReference>
<proteinExistence type="predicted"/>
<comment type="caution">
    <text evidence="1">The sequence shown here is derived from an EMBL/GenBank/DDBJ whole genome shotgun (WGS) entry which is preliminary data.</text>
</comment>
<evidence type="ECO:0000313" key="1">
    <source>
        <dbReference type="EMBL" id="KAK8038433.1"/>
    </source>
</evidence>
<evidence type="ECO:0000313" key="2">
    <source>
        <dbReference type="Proteomes" id="UP001444661"/>
    </source>
</evidence>
<name>A0ABR1SY06_9PEZI</name>
<keyword evidence="2" id="KW-1185">Reference proteome</keyword>
<accession>A0ABR1SY06</accession>
<protein>
    <submittedName>
        <fullName evidence="1">Uncharacterized protein</fullName>
    </submittedName>
</protein>
<gene>
    <name evidence="1" type="ORF">PG993_006844</name>
</gene>
<sequence length="109" mass="11419">MDHKTRVYSKYGAVAYQLVYALGGEGVADSDEDLAANEVESHVIKGGTVQVLVDQGVHSAETVNGRQALCGVLSLDPRDGDGQAALYTYLLVGVAGQGCDKPLLILALE</sequence>
<reference evidence="1 2" key="1">
    <citation type="submission" date="2023-01" db="EMBL/GenBank/DDBJ databases">
        <title>Analysis of 21 Apiospora genomes using comparative genomics revels a genus with tremendous synthesis potential of carbohydrate active enzymes and secondary metabolites.</title>
        <authorList>
            <person name="Sorensen T."/>
        </authorList>
    </citation>
    <scope>NUCLEOTIDE SEQUENCE [LARGE SCALE GENOMIC DNA]</scope>
    <source>
        <strain evidence="1 2">CBS 33761</strain>
    </source>
</reference>
<organism evidence="1 2">
    <name type="scientific">Apiospora rasikravindrae</name>
    <dbReference type="NCBI Taxonomy" id="990691"/>
    <lineage>
        <taxon>Eukaryota</taxon>
        <taxon>Fungi</taxon>
        <taxon>Dikarya</taxon>
        <taxon>Ascomycota</taxon>
        <taxon>Pezizomycotina</taxon>
        <taxon>Sordariomycetes</taxon>
        <taxon>Xylariomycetidae</taxon>
        <taxon>Amphisphaeriales</taxon>
        <taxon>Apiosporaceae</taxon>
        <taxon>Apiospora</taxon>
    </lineage>
</organism>
<dbReference type="EMBL" id="JAQQWK010000006">
    <property type="protein sequence ID" value="KAK8038433.1"/>
    <property type="molecule type" value="Genomic_DNA"/>
</dbReference>